<name>A0AA88SN05_CHASR</name>
<dbReference type="PROSITE" id="PS01187">
    <property type="entry name" value="EGF_CA"/>
    <property type="match status" value="1"/>
</dbReference>
<dbReference type="InterPro" id="IPR050691">
    <property type="entry name" value="Hyaluronan_bind_Proteoglycan"/>
</dbReference>
<evidence type="ECO:0000259" key="14">
    <source>
        <dbReference type="PROSITE" id="PS50041"/>
    </source>
</evidence>
<evidence type="ECO:0000256" key="6">
    <source>
        <dbReference type="ARBA" id="ARBA00022737"/>
    </source>
</evidence>
<feature type="compositionally biased region" description="Low complexity" evidence="12">
    <location>
        <begin position="195"/>
        <end position="221"/>
    </location>
</feature>
<dbReference type="GO" id="GO:0007417">
    <property type="term" value="P:central nervous system development"/>
    <property type="evidence" value="ECO:0007669"/>
    <property type="project" value="TreeGrafter"/>
</dbReference>
<dbReference type="PROSITE" id="PS50923">
    <property type="entry name" value="SUSHI"/>
    <property type="match status" value="1"/>
</dbReference>
<evidence type="ECO:0000256" key="7">
    <source>
        <dbReference type="ARBA" id="ARBA00022837"/>
    </source>
</evidence>
<dbReference type="InterPro" id="IPR000742">
    <property type="entry name" value="EGF"/>
</dbReference>
<dbReference type="InterPro" id="IPR000152">
    <property type="entry name" value="EGF-type_Asp/Asn_hydroxyl_site"/>
</dbReference>
<dbReference type="Gene3D" id="3.10.100.10">
    <property type="entry name" value="Mannose-Binding Protein A, subunit A"/>
    <property type="match status" value="1"/>
</dbReference>
<dbReference type="PROSITE" id="PS50026">
    <property type="entry name" value="EGF_3"/>
    <property type="match status" value="2"/>
</dbReference>
<keyword evidence="5" id="KW-0732">Signal</keyword>
<dbReference type="SMART" id="SM00181">
    <property type="entry name" value="EGF"/>
    <property type="match status" value="2"/>
</dbReference>
<feature type="disulfide bond" evidence="11">
    <location>
        <begin position="616"/>
        <end position="659"/>
    </location>
</feature>
<dbReference type="FunFam" id="2.10.70.10:FF:000003">
    <property type="entry name" value="Versican core protein"/>
    <property type="match status" value="1"/>
</dbReference>
<dbReference type="InterPro" id="IPR001304">
    <property type="entry name" value="C-type_lectin-like"/>
</dbReference>
<dbReference type="SUPFAM" id="SSF57196">
    <property type="entry name" value="EGF/Laminin"/>
    <property type="match status" value="1"/>
</dbReference>
<evidence type="ECO:0000256" key="4">
    <source>
        <dbReference type="ARBA" id="ARBA00022659"/>
    </source>
</evidence>
<dbReference type="InterPro" id="IPR018378">
    <property type="entry name" value="C-type_lectin_CS"/>
</dbReference>
<evidence type="ECO:0000256" key="1">
    <source>
        <dbReference type="ARBA" id="ARBA00004613"/>
    </source>
</evidence>
<dbReference type="InterPro" id="IPR018097">
    <property type="entry name" value="EGF_Ca-bd_CS"/>
</dbReference>
<dbReference type="FunFam" id="2.10.25.10:FF:000006">
    <property type="entry name" value="Versican core protein-like isoform 1"/>
    <property type="match status" value="1"/>
</dbReference>
<dbReference type="Gene3D" id="2.10.70.10">
    <property type="entry name" value="Complement Module, domain 1"/>
    <property type="match status" value="1"/>
</dbReference>
<dbReference type="PANTHER" id="PTHR22804:SF40">
    <property type="entry name" value="HYALURONAN AND PROTEOGLYCAN LINK PROTEIN 3"/>
    <property type="match status" value="1"/>
</dbReference>
<comment type="subcellular location">
    <subcellularLocation>
        <location evidence="1">Secreted</location>
    </subcellularLocation>
</comment>
<dbReference type="Gene3D" id="2.10.25.10">
    <property type="entry name" value="Laminin"/>
    <property type="match status" value="2"/>
</dbReference>
<dbReference type="SMART" id="SM00032">
    <property type="entry name" value="CCP"/>
    <property type="match status" value="1"/>
</dbReference>
<dbReference type="InterPro" id="IPR016186">
    <property type="entry name" value="C-type_lectin-like/link_sf"/>
</dbReference>
<reference evidence="16" key="1">
    <citation type="submission" date="2023-07" db="EMBL/GenBank/DDBJ databases">
        <title>Chromosome-level Genome Assembly of Striped Snakehead (Channa striata).</title>
        <authorList>
            <person name="Liu H."/>
        </authorList>
    </citation>
    <scope>NUCLEOTIDE SEQUENCE</scope>
    <source>
        <strain evidence="16">Gz</strain>
        <tissue evidence="16">Muscle</tissue>
    </source>
</reference>
<dbReference type="EMBL" id="JAUPFM010000011">
    <property type="protein sequence ID" value="KAK2837384.1"/>
    <property type="molecule type" value="Genomic_DNA"/>
</dbReference>
<dbReference type="FunFam" id="2.10.25.10:FF:000012">
    <property type="entry name" value="Delta-like protein"/>
    <property type="match status" value="1"/>
</dbReference>
<dbReference type="GO" id="GO:0005615">
    <property type="term" value="C:extracellular space"/>
    <property type="evidence" value="ECO:0007669"/>
    <property type="project" value="TreeGrafter"/>
</dbReference>
<dbReference type="SUPFAM" id="SSF56436">
    <property type="entry name" value="C-type lectin-like"/>
    <property type="match status" value="1"/>
</dbReference>
<dbReference type="GO" id="GO:0005509">
    <property type="term" value="F:calcium ion binding"/>
    <property type="evidence" value="ECO:0007669"/>
    <property type="project" value="InterPro"/>
</dbReference>
<dbReference type="AlphaFoldDB" id="A0AA88SN05"/>
<feature type="compositionally biased region" description="Basic and acidic residues" evidence="12">
    <location>
        <begin position="95"/>
        <end position="110"/>
    </location>
</feature>
<dbReference type="PROSITE" id="PS00010">
    <property type="entry name" value="ASX_HYDROXYL"/>
    <property type="match status" value="1"/>
</dbReference>
<feature type="domain" description="C-type lectin" evidence="14">
    <location>
        <begin position="496"/>
        <end position="610"/>
    </location>
</feature>
<dbReference type="Pfam" id="PF00084">
    <property type="entry name" value="Sushi"/>
    <property type="match status" value="1"/>
</dbReference>
<evidence type="ECO:0008006" key="18">
    <source>
        <dbReference type="Google" id="ProtNLM"/>
    </source>
</evidence>
<evidence type="ECO:0000256" key="3">
    <source>
        <dbReference type="ARBA" id="ARBA00022536"/>
    </source>
</evidence>
<feature type="disulfide bond" evidence="10">
    <location>
        <begin position="473"/>
        <end position="482"/>
    </location>
</feature>
<dbReference type="PROSITE" id="PS01186">
    <property type="entry name" value="EGF_2"/>
    <property type="match status" value="1"/>
</dbReference>
<dbReference type="GO" id="GO:0010001">
    <property type="term" value="P:glial cell differentiation"/>
    <property type="evidence" value="ECO:0007669"/>
    <property type="project" value="TreeGrafter"/>
</dbReference>
<dbReference type="Pfam" id="PF00008">
    <property type="entry name" value="EGF"/>
    <property type="match status" value="2"/>
</dbReference>
<evidence type="ECO:0000313" key="17">
    <source>
        <dbReference type="Proteomes" id="UP001187415"/>
    </source>
</evidence>
<dbReference type="PROSITE" id="PS00615">
    <property type="entry name" value="C_TYPE_LECTIN_1"/>
    <property type="match status" value="1"/>
</dbReference>
<dbReference type="InterPro" id="IPR000436">
    <property type="entry name" value="Sushi_SCR_CCP_dom"/>
</dbReference>
<evidence type="ECO:0000256" key="5">
    <source>
        <dbReference type="ARBA" id="ARBA00022729"/>
    </source>
</evidence>
<dbReference type="FunFam" id="3.10.100.10:FF:000003">
    <property type="entry name" value="Versican core protein"/>
    <property type="match status" value="1"/>
</dbReference>
<keyword evidence="7" id="KW-0106">Calcium</keyword>
<dbReference type="InterPro" id="IPR035976">
    <property type="entry name" value="Sushi/SCR/CCP_sf"/>
</dbReference>
<keyword evidence="2" id="KW-0964">Secreted</keyword>
<comment type="caution">
    <text evidence="16">The sequence shown here is derived from an EMBL/GenBank/DDBJ whole genome shotgun (WGS) entry which is preliminary data.</text>
</comment>
<keyword evidence="4 11" id="KW-0768">Sushi</keyword>
<evidence type="ECO:0000259" key="13">
    <source>
        <dbReference type="PROSITE" id="PS50026"/>
    </source>
</evidence>
<dbReference type="PANTHER" id="PTHR22804">
    <property type="entry name" value="AGGRECAN/VERSICAN PROTEOGLYCAN"/>
    <property type="match status" value="1"/>
</dbReference>
<sequence>MIQGQSNQTAAPYSEPTSAVLSASAMSQPDVIVKFVPTVSPVQHLTTPQEFFEQVKSEITPTASYMTGTVSESAKDRTFKTTDGQISLGATIEPYPKKDADSETSSDDRPNGIIDFLNPDYEEQKKKTPEPVTQYSQTRTRDITMSISTPPAVSQTPANQLAESVDGTERRSEEIANKPTVVSAAVTVMVPSASVPISASSSSSSEDGSESSSTSEESIGTLNTVKVDGDEAVNIPDAMTKSTPIFSIRPNSGSVSSESLSKELMTTKKPKIHSMEQQPLSVDEIQTVFKVNATEASKLESSRFDKTTGMKALLSKTEGDVSPHTEKTTTQFTTVLPAQAQSQPMLLVPITTTVSSFPEEDSTLNSELSATPILIEGEPPIKGQETTTVPDRGIDLGHTVIGETVEIPGIHTCTEDFCLNGGSCFKIGNIYTCSCAPGYSGDRCETDIDECQSNPCRNGGTCVDGLASFTCVCLPSYDGLYCEQDTETCDYGWHKFQGHCYKYFPYRKNWDAAERECRIQGAHLSSILSHEEQQFVNRLGQDYQWIGLNDKMFDSDFRWTDGSTVQYENWRPNQPDSFFSSGEDCVVMIWHEDGQWNDVPCNYHLTFTCKKGTVACNQPPLVENARTFGKKRERYEINTLVRYQCQKGFIQKHVPTIRCRGDGRWDVPKITCMNPSNYQRTFMRRHQHTSLYSINNFKRWPDDVLRFHHQSYRGRRDRTDYRWKTQ</sequence>
<comment type="caution">
    <text evidence="10">Lacks conserved residue(s) required for the propagation of feature annotation.</text>
</comment>
<dbReference type="InterPro" id="IPR001881">
    <property type="entry name" value="EGF-like_Ca-bd_dom"/>
</dbReference>
<dbReference type="InterPro" id="IPR016187">
    <property type="entry name" value="CTDL_fold"/>
</dbReference>
<feature type="disulfide bond" evidence="10">
    <location>
        <begin position="435"/>
        <end position="444"/>
    </location>
</feature>
<dbReference type="SMART" id="SM00034">
    <property type="entry name" value="CLECT"/>
    <property type="match status" value="1"/>
</dbReference>
<dbReference type="CDD" id="cd00054">
    <property type="entry name" value="EGF_CA"/>
    <property type="match status" value="2"/>
</dbReference>
<dbReference type="PROSITE" id="PS00022">
    <property type="entry name" value="EGF_1"/>
    <property type="match status" value="2"/>
</dbReference>
<dbReference type="PROSITE" id="PS50041">
    <property type="entry name" value="C_TYPE_LECTIN_2"/>
    <property type="match status" value="1"/>
</dbReference>
<evidence type="ECO:0000256" key="2">
    <source>
        <dbReference type="ARBA" id="ARBA00022525"/>
    </source>
</evidence>
<evidence type="ECO:0000256" key="8">
    <source>
        <dbReference type="ARBA" id="ARBA00023157"/>
    </source>
</evidence>
<dbReference type="InterPro" id="IPR033987">
    <property type="entry name" value="CSPG_CTLD"/>
</dbReference>
<evidence type="ECO:0000256" key="11">
    <source>
        <dbReference type="PROSITE-ProRule" id="PRU00302"/>
    </source>
</evidence>
<feature type="domain" description="Sushi" evidence="15">
    <location>
        <begin position="614"/>
        <end position="674"/>
    </location>
</feature>
<evidence type="ECO:0000256" key="12">
    <source>
        <dbReference type="SAM" id="MobiDB-lite"/>
    </source>
</evidence>
<dbReference type="CDD" id="cd00033">
    <property type="entry name" value="CCP"/>
    <property type="match status" value="1"/>
</dbReference>
<keyword evidence="17" id="KW-1185">Reference proteome</keyword>
<dbReference type="GO" id="GO:0001501">
    <property type="term" value="P:skeletal system development"/>
    <property type="evidence" value="ECO:0007669"/>
    <property type="project" value="TreeGrafter"/>
</dbReference>
<feature type="domain" description="EGF-like" evidence="13">
    <location>
        <begin position="447"/>
        <end position="483"/>
    </location>
</feature>
<feature type="region of interest" description="Disordered" evidence="12">
    <location>
        <begin position="84"/>
        <end position="174"/>
    </location>
</feature>
<evidence type="ECO:0000256" key="10">
    <source>
        <dbReference type="PROSITE-ProRule" id="PRU00076"/>
    </source>
</evidence>
<keyword evidence="3 10" id="KW-0245">EGF-like domain</keyword>
<evidence type="ECO:0000259" key="15">
    <source>
        <dbReference type="PROSITE" id="PS50923"/>
    </source>
</evidence>
<dbReference type="SMART" id="SM00179">
    <property type="entry name" value="EGF_CA"/>
    <property type="match status" value="2"/>
</dbReference>
<feature type="compositionally biased region" description="Polar residues" evidence="12">
    <location>
        <begin position="131"/>
        <end position="162"/>
    </location>
</feature>
<feature type="domain" description="EGF-like" evidence="13">
    <location>
        <begin position="409"/>
        <end position="445"/>
    </location>
</feature>
<evidence type="ECO:0000256" key="9">
    <source>
        <dbReference type="ARBA" id="ARBA00023180"/>
    </source>
</evidence>
<gene>
    <name evidence="16" type="ORF">Q5P01_014596</name>
</gene>
<dbReference type="GO" id="GO:0002052">
    <property type="term" value="P:positive regulation of neuroblast proliferation"/>
    <property type="evidence" value="ECO:0007669"/>
    <property type="project" value="TreeGrafter"/>
</dbReference>
<dbReference type="SUPFAM" id="SSF57535">
    <property type="entry name" value="Complement control module/SCR domain"/>
    <property type="match status" value="1"/>
</dbReference>
<dbReference type="GO" id="GO:0072534">
    <property type="term" value="C:perineuronal net"/>
    <property type="evidence" value="ECO:0007669"/>
    <property type="project" value="TreeGrafter"/>
</dbReference>
<protein>
    <recommendedName>
        <fullName evidence="18">Versican core protein</fullName>
    </recommendedName>
</protein>
<keyword evidence="9" id="KW-0325">Glycoprotein</keyword>
<dbReference type="CDD" id="cd03588">
    <property type="entry name" value="CLECT_CSPGs"/>
    <property type="match status" value="1"/>
</dbReference>
<dbReference type="Pfam" id="PF00059">
    <property type="entry name" value="Lectin_C"/>
    <property type="match status" value="1"/>
</dbReference>
<feature type="disulfide bond" evidence="11">
    <location>
        <begin position="645"/>
        <end position="672"/>
    </location>
</feature>
<feature type="region of interest" description="Disordered" evidence="12">
    <location>
        <begin position="195"/>
        <end position="225"/>
    </location>
</feature>
<dbReference type="GO" id="GO:0045202">
    <property type="term" value="C:synapse"/>
    <property type="evidence" value="ECO:0007669"/>
    <property type="project" value="TreeGrafter"/>
</dbReference>
<accession>A0AA88SN05</accession>
<proteinExistence type="predicted"/>
<dbReference type="Proteomes" id="UP001187415">
    <property type="component" value="Unassembled WGS sequence"/>
</dbReference>
<evidence type="ECO:0000313" key="16">
    <source>
        <dbReference type="EMBL" id="KAK2837384.1"/>
    </source>
</evidence>
<keyword evidence="6" id="KW-0677">Repeat</keyword>
<organism evidence="16 17">
    <name type="scientific">Channa striata</name>
    <name type="common">Snakehead murrel</name>
    <name type="synonym">Ophicephalus striatus</name>
    <dbReference type="NCBI Taxonomy" id="64152"/>
    <lineage>
        <taxon>Eukaryota</taxon>
        <taxon>Metazoa</taxon>
        <taxon>Chordata</taxon>
        <taxon>Craniata</taxon>
        <taxon>Vertebrata</taxon>
        <taxon>Euteleostomi</taxon>
        <taxon>Actinopterygii</taxon>
        <taxon>Neopterygii</taxon>
        <taxon>Teleostei</taxon>
        <taxon>Neoteleostei</taxon>
        <taxon>Acanthomorphata</taxon>
        <taxon>Anabantaria</taxon>
        <taxon>Anabantiformes</taxon>
        <taxon>Channoidei</taxon>
        <taxon>Channidae</taxon>
        <taxon>Channa</taxon>
    </lineage>
</organism>
<keyword evidence="8 10" id="KW-1015">Disulfide bond</keyword>